<dbReference type="Proteomes" id="UP001057402">
    <property type="component" value="Chromosome 11"/>
</dbReference>
<name>A0ACB9LJ04_9MYRT</name>
<sequence>MAMEVLRPRDCYRTDHHLPRSGRGSCRNSFSAPRPATRRHPRDREATASARPEARQRGRFVRARSEPAIPTQEEAGQQPGASGRGAGVLVMEKVTILRRGESLDSATMKATMTGGGGGATFGDLYAGMAFAVSPEPSSLPVPSFGRARKDRVSGGGAPVDDSATRDLRRLLRLD</sequence>
<keyword evidence="2" id="KW-1185">Reference proteome</keyword>
<evidence type="ECO:0000313" key="2">
    <source>
        <dbReference type="Proteomes" id="UP001057402"/>
    </source>
</evidence>
<comment type="caution">
    <text evidence="1">The sequence shown here is derived from an EMBL/GenBank/DDBJ whole genome shotgun (WGS) entry which is preliminary data.</text>
</comment>
<gene>
    <name evidence="1" type="ORF">MLD38_036128</name>
</gene>
<accession>A0ACB9LJ04</accession>
<organism evidence="1 2">
    <name type="scientific">Melastoma candidum</name>
    <dbReference type="NCBI Taxonomy" id="119954"/>
    <lineage>
        <taxon>Eukaryota</taxon>
        <taxon>Viridiplantae</taxon>
        <taxon>Streptophyta</taxon>
        <taxon>Embryophyta</taxon>
        <taxon>Tracheophyta</taxon>
        <taxon>Spermatophyta</taxon>
        <taxon>Magnoliopsida</taxon>
        <taxon>eudicotyledons</taxon>
        <taxon>Gunneridae</taxon>
        <taxon>Pentapetalae</taxon>
        <taxon>rosids</taxon>
        <taxon>malvids</taxon>
        <taxon>Myrtales</taxon>
        <taxon>Melastomataceae</taxon>
        <taxon>Melastomatoideae</taxon>
        <taxon>Melastomateae</taxon>
        <taxon>Melastoma</taxon>
    </lineage>
</organism>
<dbReference type="EMBL" id="CM042890">
    <property type="protein sequence ID" value="KAI4311218.1"/>
    <property type="molecule type" value="Genomic_DNA"/>
</dbReference>
<protein>
    <submittedName>
        <fullName evidence="1">Uncharacterized protein</fullName>
    </submittedName>
</protein>
<proteinExistence type="predicted"/>
<reference evidence="2" key="1">
    <citation type="journal article" date="2023" name="Front. Plant Sci.">
        <title>Chromosomal-level genome assembly of Melastoma candidum provides insights into trichome evolution.</title>
        <authorList>
            <person name="Zhong Y."/>
            <person name="Wu W."/>
            <person name="Sun C."/>
            <person name="Zou P."/>
            <person name="Liu Y."/>
            <person name="Dai S."/>
            <person name="Zhou R."/>
        </authorList>
    </citation>
    <scope>NUCLEOTIDE SEQUENCE [LARGE SCALE GENOMIC DNA]</scope>
</reference>
<evidence type="ECO:0000313" key="1">
    <source>
        <dbReference type="EMBL" id="KAI4311218.1"/>
    </source>
</evidence>